<evidence type="ECO:0000256" key="1">
    <source>
        <dbReference type="SAM" id="MobiDB-lite"/>
    </source>
</evidence>
<dbReference type="Proteomes" id="UP000189681">
    <property type="component" value="Unassembled WGS sequence"/>
</dbReference>
<dbReference type="EMBL" id="AYTS01000087">
    <property type="protein sequence ID" value="OOP56254.1"/>
    <property type="molecule type" value="Genomic_DNA"/>
</dbReference>
<gene>
    <name evidence="2" type="ORF">AYP45_10095</name>
</gene>
<sequence>MRFIGHSSQGVCDSGFPKGAKDADDAVSQRGHNPGRMVHLDGGMVFTKGDVTDRVAAVFHAPMAAIQRENS</sequence>
<organism evidence="2 3">
    <name type="scientific">Candidatus Brocadia carolinensis</name>
    <dbReference type="NCBI Taxonomy" id="1004156"/>
    <lineage>
        <taxon>Bacteria</taxon>
        <taxon>Pseudomonadati</taxon>
        <taxon>Planctomycetota</taxon>
        <taxon>Candidatus Brocadiia</taxon>
        <taxon>Candidatus Brocadiales</taxon>
        <taxon>Candidatus Brocadiaceae</taxon>
        <taxon>Candidatus Brocadia</taxon>
    </lineage>
</organism>
<reference evidence="2 3" key="1">
    <citation type="journal article" date="2017" name="Water Res.">
        <title>Discovery and metagenomic analysis of an anammox bacterial enrichment related to Candidatus "Brocadia caroliniensis" in a full-scale glycerol-fed nitritation-denitritation separate centrate treatment process.</title>
        <authorList>
            <person name="Park H."/>
            <person name="Brotto A.C."/>
            <person name="van Loosdrecht M.C."/>
            <person name="Chandran K."/>
        </authorList>
    </citation>
    <scope>NUCLEOTIDE SEQUENCE [LARGE SCALE GENOMIC DNA]</scope>
    <source>
        <strain evidence="2">26THWARD</strain>
    </source>
</reference>
<evidence type="ECO:0000313" key="3">
    <source>
        <dbReference type="Proteomes" id="UP000189681"/>
    </source>
</evidence>
<feature type="compositionally biased region" description="Polar residues" evidence="1">
    <location>
        <begin position="1"/>
        <end position="11"/>
    </location>
</feature>
<feature type="region of interest" description="Disordered" evidence="1">
    <location>
        <begin position="1"/>
        <end position="35"/>
    </location>
</feature>
<comment type="caution">
    <text evidence="2">The sequence shown here is derived from an EMBL/GenBank/DDBJ whole genome shotgun (WGS) entry which is preliminary data.</text>
</comment>
<accession>A0A1V4ASY6</accession>
<proteinExistence type="predicted"/>
<evidence type="ECO:0000313" key="2">
    <source>
        <dbReference type="EMBL" id="OOP56254.1"/>
    </source>
</evidence>
<protein>
    <submittedName>
        <fullName evidence="2">Uncharacterized protein</fullName>
    </submittedName>
</protein>
<dbReference type="STRING" id="1004156.AYP45_10095"/>
<dbReference type="AlphaFoldDB" id="A0A1V4ASY6"/>
<name>A0A1V4ASY6_9BACT</name>